<reference evidence="1" key="1">
    <citation type="submission" date="2022-03" db="EMBL/GenBank/DDBJ databases">
        <title>Description of Abyssus ytuae gen. nov., sp. nov., a novel member of the family Flavobacteriaceae isolated from the sediment of Mariana Trench.</title>
        <authorList>
            <person name="Zhang J."/>
            <person name="Xu X."/>
        </authorList>
    </citation>
    <scope>NUCLEOTIDE SEQUENCE</scope>
    <source>
        <strain evidence="1">MT3330</strain>
    </source>
</reference>
<dbReference type="KEGG" id="fbm:MQE35_05390"/>
<evidence type="ECO:0000313" key="2">
    <source>
        <dbReference type="Proteomes" id="UP000831290"/>
    </source>
</evidence>
<accession>A0A9E6ZQN6</accession>
<dbReference type="InterPro" id="IPR020568">
    <property type="entry name" value="Ribosomal_Su5_D2-typ_SF"/>
</dbReference>
<dbReference type="RefSeq" id="WP_255845342.1">
    <property type="nucleotide sequence ID" value="NZ_CP094358.1"/>
</dbReference>
<keyword evidence="1" id="KW-0418">Kinase</keyword>
<evidence type="ECO:0000313" key="1">
    <source>
        <dbReference type="EMBL" id="UOB18725.1"/>
    </source>
</evidence>
<sequence>MPNRYYSNGKLLITGEYTVLDGALSFALPTKYGQFLTVSEIAEPVILWKSLDEKNRTWFEATFNLNDIFHLKEEEKYFSEGILKDNIKLHSTLYNILTEARKLNPDFLNATSGYKVETKLTFPKYWGLGSSSTLINNIAQWAKVDAFKLLWNSFSGSGYDIACAQNNFPVTYRLKDRIPEVNKVTFNPPFKENLFFVYLNKKQDSREGIASYKSVVKQKQKLIEEVSNITAELIKCQSLQNFETLINLHETLIADFLETPKVKDKFFPDYFGSVKSLGAWGGDFILATGNQTTPAYFKEKGYEVVISYDNMILS</sequence>
<dbReference type="Gene3D" id="3.30.230.10">
    <property type="match status" value="1"/>
</dbReference>
<dbReference type="GO" id="GO:0016301">
    <property type="term" value="F:kinase activity"/>
    <property type="evidence" value="ECO:0007669"/>
    <property type="project" value="UniProtKB-KW"/>
</dbReference>
<dbReference type="EMBL" id="CP094358">
    <property type="protein sequence ID" value="UOB18725.1"/>
    <property type="molecule type" value="Genomic_DNA"/>
</dbReference>
<dbReference type="InterPro" id="IPR047765">
    <property type="entry name" value="GHMP_GYDIA-like"/>
</dbReference>
<organism evidence="1 2">
    <name type="scientific">Abyssalbus ytuae</name>
    <dbReference type="NCBI Taxonomy" id="2926907"/>
    <lineage>
        <taxon>Bacteria</taxon>
        <taxon>Pseudomonadati</taxon>
        <taxon>Bacteroidota</taxon>
        <taxon>Flavobacteriia</taxon>
        <taxon>Flavobacteriales</taxon>
        <taxon>Flavobacteriaceae</taxon>
        <taxon>Abyssalbus</taxon>
    </lineage>
</organism>
<dbReference type="Proteomes" id="UP000831290">
    <property type="component" value="Chromosome"/>
</dbReference>
<dbReference type="AlphaFoldDB" id="A0A9E6ZQN6"/>
<gene>
    <name evidence="1" type="ORF">MQE35_05390</name>
</gene>
<dbReference type="InterPro" id="IPR014721">
    <property type="entry name" value="Ribsml_uS5_D2-typ_fold_subgr"/>
</dbReference>
<proteinExistence type="predicted"/>
<dbReference type="NCBIfam" id="NF040656">
    <property type="entry name" value="GHMP_GYDIA"/>
    <property type="match status" value="1"/>
</dbReference>
<name>A0A9E6ZQN6_9FLAO</name>
<protein>
    <submittedName>
        <fullName evidence="1">GYDIA family GHMP kinase</fullName>
    </submittedName>
</protein>
<keyword evidence="2" id="KW-1185">Reference proteome</keyword>
<dbReference type="SUPFAM" id="SSF54211">
    <property type="entry name" value="Ribosomal protein S5 domain 2-like"/>
    <property type="match status" value="1"/>
</dbReference>
<keyword evidence="1" id="KW-0808">Transferase</keyword>